<dbReference type="EMBL" id="BTSX01000003">
    <property type="protein sequence ID" value="GMS88026.1"/>
    <property type="molecule type" value="Genomic_DNA"/>
</dbReference>
<dbReference type="Proteomes" id="UP001432027">
    <property type="component" value="Unassembled WGS sequence"/>
</dbReference>
<evidence type="ECO:0000313" key="1">
    <source>
        <dbReference type="EMBL" id="GMS88026.1"/>
    </source>
</evidence>
<gene>
    <name evidence="1" type="ORF">PENTCL1PPCAC_10201</name>
</gene>
<feature type="non-terminal residue" evidence="1">
    <location>
        <position position="1"/>
    </location>
</feature>
<feature type="non-terminal residue" evidence="1">
    <location>
        <position position="131"/>
    </location>
</feature>
<reference evidence="1" key="1">
    <citation type="submission" date="2023-10" db="EMBL/GenBank/DDBJ databases">
        <title>Genome assembly of Pristionchus species.</title>
        <authorList>
            <person name="Yoshida K."/>
            <person name="Sommer R.J."/>
        </authorList>
    </citation>
    <scope>NUCLEOTIDE SEQUENCE</scope>
    <source>
        <strain evidence="1">RS0144</strain>
    </source>
</reference>
<keyword evidence="2" id="KW-1185">Reference proteome</keyword>
<evidence type="ECO:0000313" key="2">
    <source>
        <dbReference type="Proteomes" id="UP001432027"/>
    </source>
</evidence>
<sequence length="131" mass="14469">IYKSCDSITWEKIDNIAITRKLHIQKIQGLKDGRSGEWIADIDREMEKMRKREQALYDYQIIVFEIKETARIKKELEAASAKNATESNVVVPAPTDVVAAISENNIEMAVEEIAAAPIPEAATNAAGAVAL</sequence>
<protein>
    <submittedName>
        <fullName evidence="1">Uncharacterized protein</fullName>
    </submittedName>
</protein>
<proteinExistence type="predicted"/>
<comment type="caution">
    <text evidence="1">The sequence shown here is derived from an EMBL/GenBank/DDBJ whole genome shotgun (WGS) entry which is preliminary data.</text>
</comment>
<name>A0AAV5T8N3_9BILA</name>
<dbReference type="AlphaFoldDB" id="A0AAV5T8N3"/>
<accession>A0AAV5T8N3</accession>
<organism evidence="1 2">
    <name type="scientific">Pristionchus entomophagus</name>
    <dbReference type="NCBI Taxonomy" id="358040"/>
    <lineage>
        <taxon>Eukaryota</taxon>
        <taxon>Metazoa</taxon>
        <taxon>Ecdysozoa</taxon>
        <taxon>Nematoda</taxon>
        <taxon>Chromadorea</taxon>
        <taxon>Rhabditida</taxon>
        <taxon>Rhabditina</taxon>
        <taxon>Diplogasteromorpha</taxon>
        <taxon>Diplogasteroidea</taxon>
        <taxon>Neodiplogasteridae</taxon>
        <taxon>Pristionchus</taxon>
    </lineage>
</organism>